<evidence type="ECO:0000256" key="1">
    <source>
        <dbReference type="SAM" id="Coils"/>
    </source>
</evidence>
<proteinExistence type="predicted"/>
<evidence type="ECO:0008006" key="4">
    <source>
        <dbReference type="Google" id="ProtNLM"/>
    </source>
</evidence>
<sequence length="213" mass="24446">MPVTEFAIIKLRPNYDALELLETLMTCQEIQDDWVRRNQPCNLSPGANLSSMYTDATDQSTLLITAPWDSPEAHLEWIQSPENRTANGSLSEFAAPGCDSVLLFHMEPAGARPQMREAFQHKDSSDVFDVCRVTVHAHQREEMQKRYRTLEDELRAEGLEKSIWAGWRIEKAPGEEDKEDLVVFWASDVPRKRLEGLASLAVKKDHRRFRHVV</sequence>
<reference evidence="3" key="1">
    <citation type="journal article" date="2013" name="Ind. Biotechnol.">
        <title>Comparative genomics analysis of Trichoderma reesei strains.</title>
        <authorList>
            <person name="Koike H."/>
            <person name="Aerts A."/>
            <person name="LaButti K."/>
            <person name="Grigoriev I.V."/>
            <person name="Baker S.E."/>
        </authorList>
    </citation>
    <scope>NUCLEOTIDE SEQUENCE [LARGE SCALE GENOMIC DNA]</scope>
    <source>
        <strain evidence="3">ATCC 56765 / BCRC 32924 / NRRL 11460 / Rut C-30</strain>
    </source>
</reference>
<organism evidence="2 3">
    <name type="scientific">Hypocrea jecorina (strain ATCC 56765 / BCRC 32924 / NRRL 11460 / Rut C-30)</name>
    <name type="common">Trichoderma reesei</name>
    <dbReference type="NCBI Taxonomy" id="1344414"/>
    <lineage>
        <taxon>Eukaryota</taxon>
        <taxon>Fungi</taxon>
        <taxon>Dikarya</taxon>
        <taxon>Ascomycota</taxon>
        <taxon>Pezizomycotina</taxon>
        <taxon>Sordariomycetes</taxon>
        <taxon>Hypocreomycetidae</taxon>
        <taxon>Hypocreales</taxon>
        <taxon>Hypocreaceae</taxon>
        <taxon>Trichoderma</taxon>
    </lineage>
</organism>
<dbReference type="HOGENOM" id="CLU_062848_0_0_1"/>
<protein>
    <recommendedName>
        <fullName evidence="4">ABM domain-containing protein</fullName>
    </recommendedName>
</protein>
<name>A0A024SCC4_HYPJR</name>
<dbReference type="EMBL" id="KI911144">
    <property type="protein sequence ID" value="ETS02990.1"/>
    <property type="molecule type" value="Genomic_DNA"/>
</dbReference>
<feature type="coiled-coil region" evidence="1">
    <location>
        <begin position="133"/>
        <end position="160"/>
    </location>
</feature>
<accession>A0A024SCC4</accession>
<evidence type="ECO:0000313" key="3">
    <source>
        <dbReference type="Proteomes" id="UP000024376"/>
    </source>
</evidence>
<dbReference type="OrthoDB" id="3542212at2759"/>
<gene>
    <name evidence="2" type="ORF">M419DRAFT_7759</name>
</gene>
<dbReference type="PANTHER" id="PTHR42052">
    <property type="entry name" value="ABM DOMAIN-CONTAINING PROTEIN"/>
    <property type="match status" value="1"/>
</dbReference>
<dbReference type="AlphaFoldDB" id="A0A024SCC4"/>
<dbReference type="Gene3D" id="3.30.70.100">
    <property type="match status" value="1"/>
</dbReference>
<dbReference type="PANTHER" id="PTHR42052:SF1">
    <property type="entry name" value="ABM DOMAIN-CONTAINING PROTEIN"/>
    <property type="match status" value="1"/>
</dbReference>
<evidence type="ECO:0000313" key="2">
    <source>
        <dbReference type="EMBL" id="ETS02990.1"/>
    </source>
</evidence>
<keyword evidence="1" id="KW-0175">Coiled coil</keyword>
<dbReference type="KEGG" id="trr:M419DRAFT_7759"/>
<dbReference type="Proteomes" id="UP000024376">
    <property type="component" value="Unassembled WGS sequence"/>
</dbReference>